<keyword evidence="3" id="KW-1185">Reference proteome</keyword>
<feature type="signal peptide" evidence="1">
    <location>
        <begin position="1"/>
        <end position="19"/>
    </location>
</feature>
<evidence type="ECO:0000313" key="3">
    <source>
        <dbReference type="Proteomes" id="UP001141806"/>
    </source>
</evidence>
<organism evidence="2 3">
    <name type="scientific">Protea cynaroides</name>
    <dbReference type="NCBI Taxonomy" id="273540"/>
    <lineage>
        <taxon>Eukaryota</taxon>
        <taxon>Viridiplantae</taxon>
        <taxon>Streptophyta</taxon>
        <taxon>Embryophyta</taxon>
        <taxon>Tracheophyta</taxon>
        <taxon>Spermatophyta</taxon>
        <taxon>Magnoliopsida</taxon>
        <taxon>Proteales</taxon>
        <taxon>Proteaceae</taxon>
        <taxon>Protea</taxon>
    </lineage>
</organism>
<gene>
    <name evidence="2" type="ORF">NE237_020626</name>
</gene>
<protein>
    <recommendedName>
        <fullName evidence="4">Secreted protein</fullName>
    </recommendedName>
</protein>
<name>A0A9Q0H8S1_9MAGN</name>
<proteinExistence type="predicted"/>
<evidence type="ECO:0000313" key="2">
    <source>
        <dbReference type="EMBL" id="KAJ4960716.1"/>
    </source>
</evidence>
<dbReference type="AlphaFoldDB" id="A0A9Q0H8S1"/>
<comment type="caution">
    <text evidence="2">The sequence shown here is derived from an EMBL/GenBank/DDBJ whole genome shotgun (WGS) entry which is preliminary data.</text>
</comment>
<feature type="chain" id="PRO_5040316070" description="Secreted protein" evidence="1">
    <location>
        <begin position="20"/>
        <end position="114"/>
    </location>
</feature>
<evidence type="ECO:0008006" key="4">
    <source>
        <dbReference type="Google" id="ProtNLM"/>
    </source>
</evidence>
<keyword evidence="1" id="KW-0732">Signal</keyword>
<reference evidence="2" key="1">
    <citation type="journal article" date="2023" name="Plant J.">
        <title>The genome of the king protea, Protea cynaroides.</title>
        <authorList>
            <person name="Chang J."/>
            <person name="Duong T.A."/>
            <person name="Schoeman C."/>
            <person name="Ma X."/>
            <person name="Roodt D."/>
            <person name="Barker N."/>
            <person name="Li Z."/>
            <person name="Van de Peer Y."/>
            <person name="Mizrachi E."/>
        </authorList>
    </citation>
    <scope>NUCLEOTIDE SEQUENCE</scope>
    <source>
        <tissue evidence="2">Young leaves</tissue>
    </source>
</reference>
<dbReference type="EMBL" id="JAMYWD010000009">
    <property type="protein sequence ID" value="KAJ4960716.1"/>
    <property type="molecule type" value="Genomic_DNA"/>
</dbReference>
<accession>A0A9Q0H8S1</accession>
<dbReference type="Proteomes" id="UP001141806">
    <property type="component" value="Unassembled WGS sequence"/>
</dbReference>
<sequence>MIWCFKDSLLLIFSPVLLAIRSKESSGLPSNNGWTSPADRFWFSNPQPWVSVFVVLRASSTKGRGRGRGRFRVVSLTIGLCVIEILLSDGFTDVAISLRLFRCPGLPLLSLAPA</sequence>
<evidence type="ECO:0000256" key="1">
    <source>
        <dbReference type="SAM" id="SignalP"/>
    </source>
</evidence>